<evidence type="ECO:0000313" key="2">
    <source>
        <dbReference type="Proteomes" id="UP000676246"/>
    </source>
</evidence>
<dbReference type="Pfam" id="PF03692">
    <property type="entry name" value="CxxCxxCC"/>
    <property type="match status" value="1"/>
</dbReference>
<evidence type="ECO:0000313" key="1">
    <source>
        <dbReference type="EMBL" id="MBQ0932036.1"/>
    </source>
</evidence>
<dbReference type="AlphaFoldDB" id="A0A940YF16"/>
<dbReference type="InterPro" id="IPR005358">
    <property type="entry name" value="Puta_zinc/iron-chelating_dom"/>
</dbReference>
<proteinExistence type="predicted"/>
<dbReference type="RefSeq" id="WP_210855267.1">
    <property type="nucleotide sequence ID" value="NZ_JAGQDD010000013.1"/>
</dbReference>
<protein>
    <submittedName>
        <fullName evidence="1">YkgJ family cysteine cluster protein</fullName>
    </submittedName>
</protein>
<dbReference type="EMBL" id="JAGQDD010000013">
    <property type="protein sequence ID" value="MBQ0932036.1"/>
    <property type="molecule type" value="Genomic_DNA"/>
</dbReference>
<accession>A0A940YF16</accession>
<keyword evidence="2" id="KW-1185">Reference proteome</keyword>
<reference evidence="1 2" key="1">
    <citation type="submission" date="2021-04" db="EMBL/GenBank/DDBJ databases">
        <title>The genome sequence of Ideonella sp. 3Y2.</title>
        <authorList>
            <person name="Liu Y."/>
        </authorList>
    </citation>
    <scope>NUCLEOTIDE SEQUENCE [LARGE SCALE GENOMIC DNA]</scope>
    <source>
        <strain evidence="1 2">3Y2</strain>
    </source>
</reference>
<dbReference type="Proteomes" id="UP000676246">
    <property type="component" value="Unassembled WGS sequence"/>
</dbReference>
<gene>
    <name evidence="1" type="ORF">KAK03_16270</name>
</gene>
<comment type="caution">
    <text evidence="1">The sequence shown here is derived from an EMBL/GenBank/DDBJ whole genome shotgun (WGS) entry which is preliminary data.</text>
</comment>
<dbReference type="PANTHER" id="PTHR36931:SF1">
    <property type="entry name" value="UPF0153 PROTEIN YEIW"/>
    <property type="match status" value="1"/>
</dbReference>
<dbReference type="PANTHER" id="PTHR36931">
    <property type="entry name" value="UPF0153 PROTEIN YEIW"/>
    <property type="match status" value="1"/>
</dbReference>
<organism evidence="1 2">
    <name type="scientific">Ideonella alba</name>
    <dbReference type="NCBI Taxonomy" id="2824118"/>
    <lineage>
        <taxon>Bacteria</taxon>
        <taxon>Pseudomonadati</taxon>
        <taxon>Pseudomonadota</taxon>
        <taxon>Betaproteobacteria</taxon>
        <taxon>Burkholderiales</taxon>
        <taxon>Sphaerotilaceae</taxon>
        <taxon>Ideonella</taxon>
    </lineage>
</organism>
<sequence length="86" mass="9338">MDCRPRCAACCIAPSISSPIPGMPQGKPAGVRCVQLDEADRCRIFGRPERPAVCASLQPCEDMCGDSREQAMRWLSGLEAQTRPSD</sequence>
<dbReference type="InterPro" id="IPR052572">
    <property type="entry name" value="UPF0153_domain"/>
</dbReference>
<name>A0A940YF16_9BURK</name>